<dbReference type="InterPro" id="IPR042070">
    <property type="entry name" value="PucR_C-HTH_sf"/>
</dbReference>
<organism evidence="4 5">
    <name type="scientific">Arthrobacter ramosus</name>
    <dbReference type="NCBI Taxonomy" id="1672"/>
    <lineage>
        <taxon>Bacteria</taxon>
        <taxon>Bacillati</taxon>
        <taxon>Actinomycetota</taxon>
        <taxon>Actinomycetes</taxon>
        <taxon>Micrococcales</taxon>
        <taxon>Micrococcaceae</taxon>
        <taxon>Arthrobacter</taxon>
    </lineage>
</organism>
<evidence type="ECO:0000313" key="4">
    <source>
        <dbReference type="EMBL" id="MFB9821313.1"/>
    </source>
</evidence>
<proteinExistence type="inferred from homology"/>
<dbReference type="EMBL" id="JBHMBC010000031">
    <property type="protein sequence ID" value="MFB9821313.1"/>
    <property type="molecule type" value="Genomic_DNA"/>
</dbReference>
<dbReference type="Gene3D" id="1.10.10.2840">
    <property type="entry name" value="PucR C-terminal helix-turn-helix domain"/>
    <property type="match status" value="1"/>
</dbReference>
<feature type="domain" description="CdaR GGDEF-like" evidence="3">
    <location>
        <begin position="279"/>
        <end position="404"/>
    </location>
</feature>
<dbReference type="InterPro" id="IPR025736">
    <property type="entry name" value="PucR_C-HTH_dom"/>
</dbReference>
<gene>
    <name evidence="4" type="ORF">ACFFP1_17615</name>
</gene>
<dbReference type="Pfam" id="PF13556">
    <property type="entry name" value="HTH_30"/>
    <property type="match status" value="1"/>
</dbReference>
<dbReference type="Proteomes" id="UP001589702">
    <property type="component" value="Unassembled WGS sequence"/>
</dbReference>
<dbReference type="InterPro" id="IPR041522">
    <property type="entry name" value="CdaR_GGDEF"/>
</dbReference>
<name>A0ABV5Y2V2_ARTRM</name>
<evidence type="ECO:0000313" key="5">
    <source>
        <dbReference type="Proteomes" id="UP001589702"/>
    </source>
</evidence>
<evidence type="ECO:0000259" key="2">
    <source>
        <dbReference type="Pfam" id="PF13556"/>
    </source>
</evidence>
<feature type="domain" description="PucR C-terminal helix-turn-helix" evidence="2">
    <location>
        <begin position="455"/>
        <end position="512"/>
    </location>
</feature>
<evidence type="ECO:0000256" key="1">
    <source>
        <dbReference type="ARBA" id="ARBA00006754"/>
    </source>
</evidence>
<dbReference type="PANTHER" id="PTHR33744:SF1">
    <property type="entry name" value="DNA-BINDING TRANSCRIPTIONAL ACTIVATOR ADER"/>
    <property type="match status" value="1"/>
</dbReference>
<reference evidence="4 5" key="1">
    <citation type="submission" date="2024-09" db="EMBL/GenBank/DDBJ databases">
        <authorList>
            <person name="Sun Q."/>
            <person name="Mori K."/>
        </authorList>
    </citation>
    <scope>NUCLEOTIDE SEQUENCE [LARGE SCALE GENOMIC DNA]</scope>
    <source>
        <strain evidence="4 5">JCM 1334</strain>
    </source>
</reference>
<dbReference type="Pfam" id="PF17853">
    <property type="entry name" value="GGDEF_2"/>
    <property type="match status" value="1"/>
</dbReference>
<comment type="caution">
    <text evidence="4">The sequence shown here is derived from an EMBL/GenBank/DDBJ whole genome shotgun (WGS) entry which is preliminary data.</text>
</comment>
<comment type="similarity">
    <text evidence="1">Belongs to the CdaR family.</text>
</comment>
<protein>
    <submittedName>
        <fullName evidence="4">Helix-turn-helix domain-containing protein</fullName>
    </submittedName>
</protein>
<dbReference type="RefSeq" id="WP_234753294.1">
    <property type="nucleotide sequence ID" value="NZ_BAAAWN010000001.1"/>
</dbReference>
<sequence>MTAGYAPVSVRDLLTETVLAAAVVVAGRQGLDRPVRDLSWYSGELATTANGHLMVCAAAAVTPSYRLEALVRRAESAGVAALLIASEEQPPLLSTLRLADRLGIPVLSVVGADLVDLLHRLTIRVRAPEVQRARLIEDVVRRLSTKTTAEDILAALGLALSQSVWLLSSDGSAIHGEPISLPSTLRLDLTVPQHSDPSADGQILIHPVTEPGSTQAAAWLASHTAASNEHERIATASALAVAEPYVRAWLISQRVAAERDSVFHGRLLADLIAGQGVVSQDVVERALSAGWRLQDWHVGIHLVRTARVPDPLRDDPVTSMRKLRNALAAQKLIGPVVDRGDGWTVWISSATEPPSSDGRRVLRSVRLMLAQLPAHWEVVAGVGRVHHGPGGLASTLLEARDAATLARTHEYRPAAEHIDELGVARLLAAWQDSEILRAFAETALAPLKGVDGGQLLRTLQAYLEAGGSVSTTSIVLGLHRNTVTARLHRLRERLGVDLDDPNQRLALQLACRSIETEHG</sequence>
<keyword evidence="5" id="KW-1185">Reference proteome</keyword>
<accession>A0ABV5Y2V2</accession>
<evidence type="ECO:0000259" key="3">
    <source>
        <dbReference type="Pfam" id="PF17853"/>
    </source>
</evidence>
<dbReference type="InterPro" id="IPR051448">
    <property type="entry name" value="CdaR-like_regulators"/>
</dbReference>
<dbReference type="PANTHER" id="PTHR33744">
    <property type="entry name" value="CARBOHYDRATE DIACID REGULATOR"/>
    <property type="match status" value="1"/>
</dbReference>